<accession>A0A3M6ULR5</accession>
<evidence type="ECO:0000313" key="2">
    <source>
        <dbReference type="EMBL" id="RMX54623.1"/>
    </source>
</evidence>
<dbReference type="SUPFAM" id="SSF56436">
    <property type="entry name" value="C-type lectin-like"/>
    <property type="match status" value="1"/>
</dbReference>
<dbReference type="InterPro" id="IPR016186">
    <property type="entry name" value="C-type_lectin-like/link_sf"/>
</dbReference>
<dbReference type="Gene3D" id="3.10.100.10">
    <property type="entry name" value="Mannose-Binding Protein A, subunit A"/>
    <property type="match status" value="1"/>
</dbReference>
<name>A0A3M6ULR5_POCDA</name>
<organism evidence="2 3">
    <name type="scientific">Pocillopora damicornis</name>
    <name type="common">Cauliflower coral</name>
    <name type="synonym">Millepora damicornis</name>
    <dbReference type="NCBI Taxonomy" id="46731"/>
    <lineage>
        <taxon>Eukaryota</taxon>
        <taxon>Metazoa</taxon>
        <taxon>Cnidaria</taxon>
        <taxon>Anthozoa</taxon>
        <taxon>Hexacorallia</taxon>
        <taxon>Scleractinia</taxon>
        <taxon>Astrocoeniina</taxon>
        <taxon>Pocilloporidae</taxon>
        <taxon>Pocillopora</taxon>
    </lineage>
</organism>
<evidence type="ECO:0000313" key="3">
    <source>
        <dbReference type="Proteomes" id="UP000275408"/>
    </source>
</evidence>
<dbReference type="InterPro" id="IPR016187">
    <property type="entry name" value="CTDL_fold"/>
</dbReference>
<proteinExistence type="predicted"/>
<keyword evidence="3" id="KW-1185">Reference proteome</keyword>
<sequence>MFKTKKVTFFEANSSCINEDAELISIEDFEELGFLDELLRQEGVEKIYVGMTDIAEEDRWVWMDGSPVTLDPCGTEITRMVIQRKIVGSM</sequence>
<evidence type="ECO:0000259" key="1">
    <source>
        <dbReference type="PROSITE" id="PS50041"/>
    </source>
</evidence>
<protein>
    <recommendedName>
        <fullName evidence="1">C-type lectin domain-containing protein</fullName>
    </recommendedName>
</protein>
<dbReference type="OrthoDB" id="5973476at2759"/>
<dbReference type="CDD" id="cd00037">
    <property type="entry name" value="CLECT"/>
    <property type="match status" value="1"/>
</dbReference>
<dbReference type="Pfam" id="PF00059">
    <property type="entry name" value="Lectin_C"/>
    <property type="match status" value="1"/>
</dbReference>
<dbReference type="InterPro" id="IPR001304">
    <property type="entry name" value="C-type_lectin-like"/>
</dbReference>
<dbReference type="EMBL" id="RCHS01001235">
    <property type="protein sequence ID" value="RMX54623.1"/>
    <property type="molecule type" value="Genomic_DNA"/>
</dbReference>
<comment type="caution">
    <text evidence="2">The sequence shown here is derived from an EMBL/GenBank/DDBJ whole genome shotgun (WGS) entry which is preliminary data.</text>
</comment>
<dbReference type="PROSITE" id="PS50041">
    <property type="entry name" value="C_TYPE_LECTIN_2"/>
    <property type="match status" value="1"/>
</dbReference>
<dbReference type="Proteomes" id="UP000275408">
    <property type="component" value="Unassembled WGS sequence"/>
</dbReference>
<reference evidence="2 3" key="1">
    <citation type="journal article" date="2018" name="Sci. Rep.">
        <title>Comparative analysis of the Pocillopora damicornis genome highlights role of immune system in coral evolution.</title>
        <authorList>
            <person name="Cunning R."/>
            <person name="Bay R.A."/>
            <person name="Gillette P."/>
            <person name="Baker A.C."/>
            <person name="Traylor-Knowles N."/>
        </authorList>
    </citation>
    <scope>NUCLEOTIDE SEQUENCE [LARGE SCALE GENOMIC DNA]</scope>
    <source>
        <strain evidence="2">RSMAS</strain>
        <tissue evidence="2">Whole animal</tissue>
    </source>
</reference>
<feature type="domain" description="C-type lectin" evidence="1">
    <location>
        <begin position="1"/>
        <end position="68"/>
    </location>
</feature>
<dbReference type="AlphaFoldDB" id="A0A3M6ULR5"/>
<gene>
    <name evidence="2" type="ORF">pdam_00014111</name>
</gene>